<dbReference type="Pfam" id="PF00534">
    <property type="entry name" value="Glycos_transf_1"/>
    <property type="match status" value="1"/>
</dbReference>
<dbReference type="GO" id="GO:0009103">
    <property type="term" value="P:lipopolysaccharide biosynthetic process"/>
    <property type="evidence" value="ECO:0007669"/>
    <property type="project" value="TreeGrafter"/>
</dbReference>
<dbReference type="EMBL" id="DF820457">
    <property type="protein sequence ID" value="GAK51728.1"/>
    <property type="molecule type" value="Genomic_DNA"/>
</dbReference>
<evidence type="ECO:0000259" key="2">
    <source>
        <dbReference type="Pfam" id="PF00534"/>
    </source>
</evidence>
<proteinExistence type="predicted"/>
<dbReference type="Proteomes" id="UP000030700">
    <property type="component" value="Unassembled WGS sequence"/>
</dbReference>
<evidence type="ECO:0000313" key="4">
    <source>
        <dbReference type="EMBL" id="GAK51728.1"/>
    </source>
</evidence>
<accession>A0A081BMW2</accession>
<sequence length="371" mass="42615">MKIGIDARSLFGTPTGVGRYVANILDHLRSLDRENTYRLYTDRPEAAFPFAQANFQPTPLTLPVAQNYFTWLHLRLPPELLRRPVDIFHFPFYTMPIIRNYKTIVTLHDITFEVHPEWYSWKGRVATRPFARYAACHADVILTDSNSSKQDILRYYHVADSKVTVIPLGVETRFARIEDRERKEAIRAKYHVTWPQMVLYVGSIHTRRNIESLIRAFQHVCRTNQDVCLMLVGKREYPYLDLPRLIDETGLREHIVCPGYVADDDLPILYNIADVFVYPSSYEGFGLPPLEAMACGTPVMTCNNTSLPEVVGDAAIFVDPLNIAEMADAMRLLLNDGSLRQNLSEKGIRRASAFSWKRTAQETLAVYQRLM</sequence>
<name>A0A081BMW2_9BACT</name>
<dbReference type="GO" id="GO:0016757">
    <property type="term" value="F:glycosyltransferase activity"/>
    <property type="evidence" value="ECO:0007669"/>
    <property type="project" value="UniProtKB-KW"/>
</dbReference>
<reference evidence="4" key="1">
    <citation type="journal article" date="2015" name="PeerJ">
        <title>First genomic representation of candidate bacterial phylum KSB3 points to enhanced environmental sensing as a trigger of wastewater bulking.</title>
        <authorList>
            <person name="Sekiguchi Y."/>
            <person name="Ohashi A."/>
            <person name="Parks D.H."/>
            <person name="Yamauchi T."/>
            <person name="Tyson G.W."/>
            <person name="Hugenholtz P."/>
        </authorList>
    </citation>
    <scope>NUCLEOTIDE SEQUENCE [LARGE SCALE GENOMIC DNA]</scope>
</reference>
<feature type="domain" description="Glycosyl transferase family 1" evidence="2">
    <location>
        <begin position="187"/>
        <end position="349"/>
    </location>
</feature>
<evidence type="ECO:0000313" key="5">
    <source>
        <dbReference type="Proteomes" id="UP000030700"/>
    </source>
</evidence>
<dbReference type="FunFam" id="3.40.50.2000:FF:000119">
    <property type="entry name" value="Glycosyl transferase group 1"/>
    <property type="match status" value="1"/>
</dbReference>
<gene>
    <name evidence="4" type="ORF">U14_02973</name>
</gene>
<dbReference type="SUPFAM" id="SSF53756">
    <property type="entry name" value="UDP-Glycosyltransferase/glycogen phosphorylase"/>
    <property type="match status" value="1"/>
</dbReference>
<dbReference type="PANTHER" id="PTHR46401:SF2">
    <property type="entry name" value="GLYCOSYLTRANSFERASE WBBK-RELATED"/>
    <property type="match status" value="1"/>
</dbReference>
<dbReference type="Pfam" id="PF13439">
    <property type="entry name" value="Glyco_transf_4"/>
    <property type="match status" value="1"/>
</dbReference>
<keyword evidence="5" id="KW-1185">Reference proteome</keyword>
<dbReference type="Gene3D" id="3.40.50.2000">
    <property type="entry name" value="Glycogen Phosphorylase B"/>
    <property type="match status" value="2"/>
</dbReference>
<dbReference type="PANTHER" id="PTHR46401">
    <property type="entry name" value="GLYCOSYLTRANSFERASE WBBK-RELATED"/>
    <property type="match status" value="1"/>
</dbReference>
<organism evidence="4">
    <name type="scientific">Candidatus Moduliflexus flocculans</name>
    <dbReference type="NCBI Taxonomy" id="1499966"/>
    <lineage>
        <taxon>Bacteria</taxon>
        <taxon>Candidatus Moduliflexota</taxon>
        <taxon>Candidatus Moduliflexia</taxon>
        <taxon>Candidatus Moduliflexales</taxon>
        <taxon>Candidatus Moduliflexaceae</taxon>
    </lineage>
</organism>
<keyword evidence="1 4" id="KW-0808">Transferase</keyword>
<keyword evidence="4" id="KW-0328">Glycosyltransferase</keyword>
<dbReference type="InterPro" id="IPR001296">
    <property type="entry name" value="Glyco_trans_1"/>
</dbReference>
<dbReference type="AlphaFoldDB" id="A0A081BMW2"/>
<dbReference type="CDD" id="cd03809">
    <property type="entry name" value="GT4_MtfB-like"/>
    <property type="match status" value="1"/>
</dbReference>
<protein>
    <submittedName>
        <fullName evidence="4">Mannosyltransferase B</fullName>
    </submittedName>
</protein>
<feature type="domain" description="Glycosyltransferase subfamily 4-like N-terminal" evidence="3">
    <location>
        <begin position="15"/>
        <end position="173"/>
    </location>
</feature>
<dbReference type="HOGENOM" id="CLU_009583_27_5_0"/>
<evidence type="ECO:0000259" key="3">
    <source>
        <dbReference type="Pfam" id="PF13439"/>
    </source>
</evidence>
<dbReference type="STRING" id="1499966.U14_02973"/>
<dbReference type="InterPro" id="IPR028098">
    <property type="entry name" value="Glyco_trans_4-like_N"/>
</dbReference>
<evidence type="ECO:0000256" key="1">
    <source>
        <dbReference type="ARBA" id="ARBA00022679"/>
    </source>
</evidence>